<reference evidence="3 4" key="1">
    <citation type="submission" date="2021-12" db="EMBL/GenBank/DDBJ databases">
        <title>Siccirubricoccus leaddurans sp. nov., a high concentration Zn2+ tolerance bacterium.</title>
        <authorList>
            <person name="Cao Y."/>
        </authorList>
    </citation>
    <scope>NUCLEOTIDE SEQUENCE [LARGE SCALE GENOMIC DNA]</scope>
    <source>
        <strain evidence="3 4">KC 17139</strain>
    </source>
</reference>
<dbReference type="Gene3D" id="1.20.1050.10">
    <property type="match status" value="1"/>
</dbReference>
<comment type="caution">
    <text evidence="3">The sequence shown here is derived from an EMBL/GenBank/DDBJ whole genome shotgun (WGS) entry which is preliminary data.</text>
</comment>
<sequence length="206" mass="21971">MTAPSITLHGTPYSGHVHRVALLLRMLGLEYRFVEAPGPVRQSAAFRALNPLGQIPVLEIDGAVLADSNAILVYLAKHFDAGGTWLPETPEGAAAVQRFLSLAAGELAFGPAIARAVAQWQMAGVPAEARRVADKLLAFLEPHLAGREFLAAPHPTIADLACYSYLAHAPEGGISLDPYPALRAWLARMEALPGFFPMPRLPLPAA</sequence>
<dbReference type="InterPro" id="IPR010987">
    <property type="entry name" value="Glutathione-S-Trfase_C-like"/>
</dbReference>
<dbReference type="PANTHER" id="PTHR44051:SF2">
    <property type="entry name" value="HYPOTHETICAL GLUTATHIONE S-TRANSFERASE LIKE PROTEIN"/>
    <property type="match status" value="1"/>
</dbReference>
<proteinExistence type="predicted"/>
<dbReference type="SUPFAM" id="SSF47616">
    <property type="entry name" value="GST C-terminal domain-like"/>
    <property type="match status" value="1"/>
</dbReference>
<dbReference type="InterPro" id="IPR036282">
    <property type="entry name" value="Glutathione-S-Trfase_C_sf"/>
</dbReference>
<dbReference type="RefSeq" id="WP_252953587.1">
    <property type="nucleotide sequence ID" value="NZ_JAFIRR010000071.1"/>
</dbReference>
<dbReference type="PROSITE" id="PS50405">
    <property type="entry name" value="GST_CTER"/>
    <property type="match status" value="1"/>
</dbReference>
<dbReference type="CDD" id="cd03206">
    <property type="entry name" value="GST_C_7"/>
    <property type="match status" value="1"/>
</dbReference>
<feature type="domain" description="GST N-terminal" evidence="1">
    <location>
        <begin position="4"/>
        <end position="83"/>
    </location>
</feature>
<dbReference type="InterPro" id="IPR004045">
    <property type="entry name" value="Glutathione_S-Trfase_N"/>
</dbReference>
<accession>A0ABT1D4V4</accession>
<evidence type="ECO:0000313" key="4">
    <source>
        <dbReference type="Proteomes" id="UP001523392"/>
    </source>
</evidence>
<dbReference type="SUPFAM" id="SSF52833">
    <property type="entry name" value="Thioredoxin-like"/>
    <property type="match status" value="1"/>
</dbReference>
<dbReference type="SFLD" id="SFLDG00358">
    <property type="entry name" value="Main_(cytGST)"/>
    <property type="match status" value="1"/>
</dbReference>
<evidence type="ECO:0000259" key="2">
    <source>
        <dbReference type="PROSITE" id="PS50405"/>
    </source>
</evidence>
<dbReference type="InterPro" id="IPR004046">
    <property type="entry name" value="GST_C"/>
</dbReference>
<dbReference type="Pfam" id="PF00043">
    <property type="entry name" value="GST_C"/>
    <property type="match status" value="1"/>
</dbReference>
<keyword evidence="4" id="KW-1185">Reference proteome</keyword>
<evidence type="ECO:0000259" key="1">
    <source>
        <dbReference type="PROSITE" id="PS50404"/>
    </source>
</evidence>
<dbReference type="PANTHER" id="PTHR44051">
    <property type="entry name" value="GLUTATHIONE S-TRANSFERASE-RELATED"/>
    <property type="match status" value="1"/>
</dbReference>
<gene>
    <name evidence="3" type="ORF">JYK14_12435</name>
</gene>
<dbReference type="Proteomes" id="UP001523392">
    <property type="component" value="Unassembled WGS sequence"/>
</dbReference>
<organism evidence="3 4">
    <name type="scientific">Siccirubricoccus soli</name>
    <dbReference type="NCBI Taxonomy" id="2899147"/>
    <lineage>
        <taxon>Bacteria</taxon>
        <taxon>Pseudomonadati</taxon>
        <taxon>Pseudomonadota</taxon>
        <taxon>Alphaproteobacteria</taxon>
        <taxon>Acetobacterales</taxon>
        <taxon>Roseomonadaceae</taxon>
        <taxon>Siccirubricoccus</taxon>
    </lineage>
</organism>
<dbReference type="Pfam" id="PF13417">
    <property type="entry name" value="GST_N_3"/>
    <property type="match status" value="1"/>
</dbReference>
<dbReference type="Gene3D" id="3.40.30.10">
    <property type="entry name" value="Glutaredoxin"/>
    <property type="match status" value="1"/>
</dbReference>
<feature type="domain" description="GST C-terminal" evidence="2">
    <location>
        <begin position="89"/>
        <end position="206"/>
    </location>
</feature>
<dbReference type="EMBL" id="JAFIRR010000071">
    <property type="protein sequence ID" value="MCO6416961.1"/>
    <property type="molecule type" value="Genomic_DNA"/>
</dbReference>
<dbReference type="InterPro" id="IPR036249">
    <property type="entry name" value="Thioredoxin-like_sf"/>
</dbReference>
<name>A0ABT1D4V4_9PROT</name>
<evidence type="ECO:0000313" key="3">
    <source>
        <dbReference type="EMBL" id="MCO6416961.1"/>
    </source>
</evidence>
<dbReference type="SFLD" id="SFLDS00019">
    <property type="entry name" value="Glutathione_Transferase_(cytos"/>
    <property type="match status" value="1"/>
</dbReference>
<dbReference type="InterPro" id="IPR040079">
    <property type="entry name" value="Glutathione_S-Trfase"/>
</dbReference>
<protein>
    <submittedName>
        <fullName evidence="3">Glutathione S-transferase</fullName>
    </submittedName>
</protein>
<dbReference type="PROSITE" id="PS50404">
    <property type="entry name" value="GST_NTER"/>
    <property type="match status" value="1"/>
</dbReference>